<organism evidence="8 9">
    <name type="scientific">Daejeonella rubra</name>
    <dbReference type="NCBI Taxonomy" id="990371"/>
    <lineage>
        <taxon>Bacteria</taxon>
        <taxon>Pseudomonadati</taxon>
        <taxon>Bacteroidota</taxon>
        <taxon>Sphingobacteriia</taxon>
        <taxon>Sphingobacteriales</taxon>
        <taxon>Sphingobacteriaceae</taxon>
        <taxon>Daejeonella</taxon>
    </lineage>
</organism>
<keyword evidence="2" id="KW-1003">Cell membrane</keyword>
<evidence type="ECO:0000256" key="3">
    <source>
        <dbReference type="ARBA" id="ARBA00022519"/>
    </source>
</evidence>
<evidence type="ECO:0000256" key="7">
    <source>
        <dbReference type="SAM" id="Phobius"/>
    </source>
</evidence>
<dbReference type="STRING" id="990371.SAMN05421813_12352"/>
<evidence type="ECO:0000313" key="8">
    <source>
        <dbReference type="EMBL" id="SDM78919.1"/>
    </source>
</evidence>
<evidence type="ECO:0000313" key="9">
    <source>
        <dbReference type="Proteomes" id="UP000199226"/>
    </source>
</evidence>
<evidence type="ECO:0000256" key="6">
    <source>
        <dbReference type="ARBA" id="ARBA00023315"/>
    </source>
</evidence>
<dbReference type="Proteomes" id="UP000199226">
    <property type="component" value="Unassembled WGS sequence"/>
</dbReference>
<keyword evidence="4 8" id="KW-0808">Transferase</keyword>
<dbReference type="EMBL" id="FNHH01000023">
    <property type="protein sequence ID" value="SDM78919.1"/>
    <property type="molecule type" value="Genomic_DNA"/>
</dbReference>
<dbReference type="AlphaFoldDB" id="A0A1G9W320"/>
<accession>A0A1G9W320</accession>
<dbReference type="Pfam" id="PF03279">
    <property type="entry name" value="Lip_A_acyltrans"/>
    <property type="match status" value="1"/>
</dbReference>
<evidence type="ECO:0000256" key="2">
    <source>
        <dbReference type="ARBA" id="ARBA00022475"/>
    </source>
</evidence>
<dbReference type="OrthoDB" id="9801955at2"/>
<keyword evidence="7" id="KW-1133">Transmembrane helix</keyword>
<gene>
    <name evidence="8" type="ORF">SAMN05421813_12352</name>
</gene>
<dbReference type="GO" id="GO:0009247">
    <property type="term" value="P:glycolipid biosynthetic process"/>
    <property type="evidence" value="ECO:0007669"/>
    <property type="project" value="UniProtKB-ARBA"/>
</dbReference>
<dbReference type="RefSeq" id="WP_090705923.1">
    <property type="nucleotide sequence ID" value="NZ_FNHH01000023.1"/>
</dbReference>
<dbReference type="GO" id="GO:0005886">
    <property type="term" value="C:plasma membrane"/>
    <property type="evidence" value="ECO:0007669"/>
    <property type="project" value="UniProtKB-SubCell"/>
</dbReference>
<sequence>MNLVFFKIISILLYLLSLLPFRILYLLSDILYLLLFYVFKYRRKVVERNLLNSFPEKTVEERFKIEKRFYKHLADLIFESIKTITISPETLRKRFVFSNLTELTNYFDAGKSVIAVSGHYGNWEWGPLAAAYELKQKVLVVYKPLSDKRFEQLINSMRSRFGAIMVPMKHTLRKIIEHKSQPHVLVLVGDQTPPREESHYFTRFLNQPTAIFLGVEKIAVRTNDPVIYFSINKIKRGYYECSIKHLVEVPNQTQEFEITNIHTRQLENIIRISPEYWLWSHKRWKFSPDNLKMQHD</sequence>
<keyword evidence="6" id="KW-0012">Acyltransferase</keyword>
<dbReference type="InterPro" id="IPR004960">
    <property type="entry name" value="LipA_acyltrans"/>
</dbReference>
<reference evidence="9" key="1">
    <citation type="submission" date="2016-10" db="EMBL/GenBank/DDBJ databases">
        <authorList>
            <person name="Varghese N."/>
            <person name="Submissions S."/>
        </authorList>
    </citation>
    <scope>NUCLEOTIDE SEQUENCE [LARGE SCALE GENOMIC DNA]</scope>
    <source>
        <strain evidence="9">DSM 24536</strain>
    </source>
</reference>
<dbReference type="GO" id="GO:0016746">
    <property type="term" value="F:acyltransferase activity"/>
    <property type="evidence" value="ECO:0007669"/>
    <property type="project" value="UniProtKB-KW"/>
</dbReference>
<evidence type="ECO:0000256" key="5">
    <source>
        <dbReference type="ARBA" id="ARBA00023136"/>
    </source>
</evidence>
<evidence type="ECO:0000256" key="4">
    <source>
        <dbReference type="ARBA" id="ARBA00022679"/>
    </source>
</evidence>
<feature type="transmembrane region" description="Helical" evidence="7">
    <location>
        <begin position="12"/>
        <end position="39"/>
    </location>
</feature>
<proteinExistence type="predicted"/>
<keyword evidence="7" id="KW-0812">Transmembrane</keyword>
<keyword evidence="9" id="KW-1185">Reference proteome</keyword>
<keyword evidence="5 7" id="KW-0472">Membrane</keyword>
<evidence type="ECO:0000256" key="1">
    <source>
        <dbReference type="ARBA" id="ARBA00004533"/>
    </source>
</evidence>
<comment type="subcellular location">
    <subcellularLocation>
        <location evidence="1">Cell inner membrane</location>
    </subcellularLocation>
</comment>
<keyword evidence="3" id="KW-0997">Cell inner membrane</keyword>
<dbReference type="PANTHER" id="PTHR30606">
    <property type="entry name" value="LIPID A BIOSYNTHESIS LAUROYL ACYLTRANSFERASE"/>
    <property type="match status" value="1"/>
</dbReference>
<dbReference type="CDD" id="cd07984">
    <property type="entry name" value="LPLAT_LABLAT-like"/>
    <property type="match status" value="1"/>
</dbReference>
<name>A0A1G9W320_9SPHI</name>
<protein>
    <submittedName>
        <fullName evidence="8">KDO2-lipid IV(A) lauroyltransferase</fullName>
    </submittedName>
</protein>
<dbReference type="PANTHER" id="PTHR30606:SF10">
    <property type="entry name" value="PHOSPHATIDYLINOSITOL MANNOSIDE ACYLTRANSFERASE"/>
    <property type="match status" value="1"/>
</dbReference>